<dbReference type="GO" id="GO:0015031">
    <property type="term" value="P:protein transport"/>
    <property type="evidence" value="ECO:0007669"/>
    <property type="project" value="TreeGrafter"/>
</dbReference>
<protein>
    <submittedName>
        <fullName evidence="4">Arrestin_C domain-containing protein</fullName>
    </submittedName>
</protein>
<dbReference type="WBParaSite" id="GPUH_0001956201-mRNA-1">
    <property type="protein sequence ID" value="GPUH_0001956201-mRNA-1"/>
    <property type="gene ID" value="GPUH_0001956201"/>
</dbReference>
<comment type="similarity">
    <text evidence="1">Belongs to the arrestin family.</text>
</comment>
<proteinExistence type="inferred from homology"/>
<dbReference type="Gene3D" id="2.60.40.640">
    <property type="match status" value="2"/>
</dbReference>
<dbReference type="PANTHER" id="PTHR11188">
    <property type="entry name" value="ARRESTIN DOMAIN CONTAINING PROTEIN"/>
    <property type="match status" value="1"/>
</dbReference>
<dbReference type="InterPro" id="IPR011022">
    <property type="entry name" value="Arrestin_C-like"/>
</dbReference>
<organism evidence="4">
    <name type="scientific">Gongylonema pulchrum</name>
    <dbReference type="NCBI Taxonomy" id="637853"/>
    <lineage>
        <taxon>Eukaryota</taxon>
        <taxon>Metazoa</taxon>
        <taxon>Ecdysozoa</taxon>
        <taxon>Nematoda</taxon>
        <taxon>Chromadorea</taxon>
        <taxon>Rhabditida</taxon>
        <taxon>Spirurina</taxon>
        <taxon>Spiruromorpha</taxon>
        <taxon>Spiruroidea</taxon>
        <taxon>Gongylonematidae</taxon>
        <taxon>Gongylonema</taxon>
    </lineage>
</organism>
<dbReference type="InterPro" id="IPR011021">
    <property type="entry name" value="Arrestin-like_N"/>
</dbReference>
<feature type="domain" description="Arrestin C-terminal-like" evidence="3">
    <location>
        <begin position="67"/>
        <end position="196"/>
    </location>
</feature>
<dbReference type="GO" id="GO:0005737">
    <property type="term" value="C:cytoplasm"/>
    <property type="evidence" value="ECO:0007669"/>
    <property type="project" value="TreeGrafter"/>
</dbReference>
<reference evidence="4" key="1">
    <citation type="submission" date="2016-06" db="UniProtKB">
        <authorList>
            <consortium name="WormBaseParasite"/>
        </authorList>
    </citation>
    <scope>IDENTIFICATION</scope>
</reference>
<dbReference type="SMART" id="SM01017">
    <property type="entry name" value="Arrestin_C"/>
    <property type="match status" value="1"/>
</dbReference>
<dbReference type="AlphaFoldDB" id="A0A183EEZ6"/>
<sequence length="315" mass="34703">LPSSFEGEYGFVRYTCTATCERPWDVDIVSKRAFTVVGIEDINQEPETMEPACVSECDSSVSFCCRKQGSVSVKLSLDRTGFTPGEQFQVNATITNDSSKTIRCSALKMRQQVDYRAKTFAGSEHVKSASRVIVKKEKGEIAPHSKFAWINENVVVPSIPPRLSRCKIIQITYTLELDVDGCVKAVLPIQIGTIPCLSNIVERTINGQKKMDSPGAANGATPTQSIPKPVFDGSTIQVKQVWKATNIGQIKEKTDLVKTVEVTVTNESGQTLDNTSDGEDLSPQAEVLLFAKKRVRMPSSILSELYPKLPSPYYR</sequence>
<evidence type="ECO:0000256" key="1">
    <source>
        <dbReference type="ARBA" id="ARBA00005298"/>
    </source>
</evidence>
<accession>A0A183EEZ6</accession>
<dbReference type="InterPro" id="IPR014752">
    <property type="entry name" value="Arrestin-like_C"/>
</dbReference>
<dbReference type="SUPFAM" id="SSF81296">
    <property type="entry name" value="E set domains"/>
    <property type="match status" value="2"/>
</dbReference>
<dbReference type="Pfam" id="PF02752">
    <property type="entry name" value="Arrestin_C"/>
    <property type="match status" value="1"/>
</dbReference>
<dbReference type="InterPro" id="IPR050357">
    <property type="entry name" value="Arrestin_domain-protein"/>
</dbReference>
<feature type="region of interest" description="Disordered" evidence="2">
    <location>
        <begin position="209"/>
        <end position="228"/>
    </location>
</feature>
<evidence type="ECO:0000313" key="4">
    <source>
        <dbReference type="WBParaSite" id="GPUH_0001956201-mRNA-1"/>
    </source>
</evidence>
<evidence type="ECO:0000256" key="2">
    <source>
        <dbReference type="SAM" id="MobiDB-lite"/>
    </source>
</evidence>
<evidence type="ECO:0000259" key="3">
    <source>
        <dbReference type="SMART" id="SM01017"/>
    </source>
</evidence>
<dbReference type="InterPro" id="IPR014756">
    <property type="entry name" value="Ig_E-set"/>
</dbReference>
<name>A0A183EEZ6_9BILA</name>
<dbReference type="Pfam" id="PF00339">
    <property type="entry name" value="Arrestin_N"/>
    <property type="match status" value="1"/>
</dbReference>
<dbReference type="PANTHER" id="PTHR11188:SF176">
    <property type="entry name" value="ARRESTIN DOMAIN-CONTAINING PROTEIN 1"/>
    <property type="match status" value="1"/>
</dbReference>